<comment type="caution">
    <text evidence="1">The sequence shown here is derived from an EMBL/GenBank/DDBJ whole genome shotgun (WGS) entry which is preliminary data.</text>
</comment>
<protein>
    <submittedName>
        <fullName evidence="1">Uncharacterized protein</fullName>
    </submittedName>
</protein>
<evidence type="ECO:0000313" key="1">
    <source>
        <dbReference type="EMBL" id="KAF7771788.1"/>
    </source>
</evidence>
<dbReference type="Proteomes" id="UP000629468">
    <property type="component" value="Unassembled WGS sequence"/>
</dbReference>
<reference evidence="1 2" key="1">
    <citation type="journal article" name="Sci. Rep.">
        <title>Telomere-to-telomere assembled and centromere annotated genomes of the two main subspecies of the button mushroom Agaricus bisporus reveal especially polymorphic chromosome ends.</title>
        <authorList>
            <person name="Sonnenberg A.S.M."/>
            <person name="Sedaghat-Telgerd N."/>
            <person name="Lavrijssen B."/>
            <person name="Ohm R.A."/>
            <person name="Hendrickx P.M."/>
            <person name="Scholtmeijer K."/>
            <person name="Baars J.J.P."/>
            <person name="van Peer A."/>
        </authorList>
    </citation>
    <scope>NUCLEOTIDE SEQUENCE [LARGE SCALE GENOMIC DNA]</scope>
    <source>
        <strain evidence="1 2">H119_p4</strain>
    </source>
</reference>
<dbReference type="AlphaFoldDB" id="A0A8H7F1A2"/>
<proteinExistence type="predicted"/>
<gene>
    <name evidence="1" type="ORF">Agabi119p4_6099</name>
</gene>
<evidence type="ECO:0000313" key="2">
    <source>
        <dbReference type="Proteomes" id="UP000629468"/>
    </source>
</evidence>
<organism evidence="1 2">
    <name type="scientific">Agaricus bisporus var. burnettii</name>
    <dbReference type="NCBI Taxonomy" id="192524"/>
    <lineage>
        <taxon>Eukaryota</taxon>
        <taxon>Fungi</taxon>
        <taxon>Dikarya</taxon>
        <taxon>Basidiomycota</taxon>
        <taxon>Agaricomycotina</taxon>
        <taxon>Agaricomycetes</taxon>
        <taxon>Agaricomycetidae</taxon>
        <taxon>Agaricales</taxon>
        <taxon>Agaricineae</taxon>
        <taxon>Agaricaceae</taxon>
        <taxon>Agaricus</taxon>
    </lineage>
</organism>
<name>A0A8H7F1A2_AGABI</name>
<dbReference type="EMBL" id="JABXXO010000008">
    <property type="protein sequence ID" value="KAF7771788.1"/>
    <property type="molecule type" value="Genomic_DNA"/>
</dbReference>
<sequence length="73" mass="7524">MMSKDDMKDVKDVMKMSMTVTTMLISSLIVVIAAAVAAAAPTNPDYTAAAVVVAVVGEDYVGDAEQSAASLQN</sequence>
<accession>A0A8H7F1A2</accession>